<reference evidence="3 4" key="1">
    <citation type="journal article" date="2021" name="Elife">
        <title>Chloroplast acquisition without the gene transfer in kleptoplastic sea slugs, Plakobranchus ocellatus.</title>
        <authorList>
            <person name="Maeda T."/>
            <person name="Takahashi S."/>
            <person name="Yoshida T."/>
            <person name="Shimamura S."/>
            <person name="Takaki Y."/>
            <person name="Nagai Y."/>
            <person name="Toyoda A."/>
            <person name="Suzuki Y."/>
            <person name="Arimoto A."/>
            <person name="Ishii H."/>
            <person name="Satoh N."/>
            <person name="Nishiyama T."/>
            <person name="Hasebe M."/>
            <person name="Maruyama T."/>
            <person name="Minagawa J."/>
            <person name="Obokata J."/>
            <person name="Shigenobu S."/>
        </authorList>
    </citation>
    <scope>NUCLEOTIDE SEQUENCE [LARGE SCALE GENOMIC DNA]</scope>
</reference>
<name>A0AAV4G499_9GAST</name>
<accession>A0AAV4G499</accession>
<dbReference type="AlphaFoldDB" id="A0AAV4G499"/>
<dbReference type="Proteomes" id="UP000762676">
    <property type="component" value="Unassembled WGS sequence"/>
</dbReference>
<protein>
    <recommendedName>
        <fullName evidence="5">G-protein coupled receptors family 1 profile domain-containing protein</fullName>
    </recommendedName>
</protein>
<proteinExistence type="predicted"/>
<evidence type="ECO:0000256" key="2">
    <source>
        <dbReference type="SAM" id="Phobius"/>
    </source>
</evidence>
<dbReference type="SUPFAM" id="SSF81321">
    <property type="entry name" value="Family A G protein-coupled receptor-like"/>
    <property type="match status" value="1"/>
</dbReference>
<evidence type="ECO:0008006" key="5">
    <source>
        <dbReference type="Google" id="ProtNLM"/>
    </source>
</evidence>
<comment type="caution">
    <text evidence="3">The sequence shown here is derived from an EMBL/GenBank/DDBJ whole genome shotgun (WGS) entry which is preliminary data.</text>
</comment>
<evidence type="ECO:0000313" key="4">
    <source>
        <dbReference type="Proteomes" id="UP000762676"/>
    </source>
</evidence>
<keyword evidence="2" id="KW-1133">Transmembrane helix</keyword>
<keyword evidence="4" id="KW-1185">Reference proteome</keyword>
<organism evidence="3 4">
    <name type="scientific">Elysia marginata</name>
    <dbReference type="NCBI Taxonomy" id="1093978"/>
    <lineage>
        <taxon>Eukaryota</taxon>
        <taxon>Metazoa</taxon>
        <taxon>Spiralia</taxon>
        <taxon>Lophotrochozoa</taxon>
        <taxon>Mollusca</taxon>
        <taxon>Gastropoda</taxon>
        <taxon>Heterobranchia</taxon>
        <taxon>Euthyneura</taxon>
        <taxon>Panpulmonata</taxon>
        <taxon>Sacoglossa</taxon>
        <taxon>Placobranchoidea</taxon>
        <taxon>Plakobranchidae</taxon>
        <taxon>Elysia</taxon>
    </lineage>
</organism>
<evidence type="ECO:0000256" key="1">
    <source>
        <dbReference type="SAM" id="MobiDB-lite"/>
    </source>
</evidence>
<evidence type="ECO:0000313" key="3">
    <source>
        <dbReference type="EMBL" id="GFR80224.1"/>
    </source>
</evidence>
<feature type="region of interest" description="Disordered" evidence="1">
    <location>
        <begin position="49"/>
        <end position="68"/>
    </location>
</feature>
<feature type="transmembrane region" description="Helical" evidence="2">
    <location>
        <begin position="6"/>
        <end position="27"/>
    </location>
</feature>
<gene>
    <name evidence="3" type="ORF">ElyMa_000575900</name>
</gene>
<sequence>MPTALHLFVTMLAHLHSSVNFCVYMICNRNFRSAIWRLLTCRSQDKLSSSVCDSKTGANKVSKSTTSTNTNSAYVTASSKALTPTVSSEAE</sequence>
<feature type="compositionally biased region" description="Low complexity" evidence="1">
    <location>
        <begin position="58"/>
        <end position="68"/>
    </location>
</feature>
<dbReference type="Gene3D" id="1.20.1070.10">
    <property type="entry name" value="Rhodopsin 7-helix transmembrane proteins"/>
    <property type="match status" value="1"/>
</dbReference>
<dbReference type="EMBL" id="BMAT01001126">
    <property type="protein sequence ID" value="GFR80224.1"/>
    <property type="molecule type" value="Genomic_DNA"/>
</dbReference>
<keyword evidence="2" id="KW-0472">Membrane</keyword>
<keyword evidence="2" id="KW-0812">Transmembrane</keyword>